<dbReference type="STRING" id="1123392.GCA_000376425_02331"/>
<dbReference type="Proteomes" id="UP000064243">
    <property type="component" value="Unassembled WGS sequence"/>
</dbReference>
<accession>A0A106BQF7</accession>
<dbReference type="PROSITE" id="PS51257">
    <property type="entry name" value="PROKAR_LIPOPROTEIN"/>
    <property type="match status" value="1"/>
</dbReference>
<dbReference type="AlphaFoldDB" id="A0A106BQF7"/>
<dbReference type="RefSeq" id="WP_059754010.1">
    <property type="nucleotide sequence ID" value="NZ_LDUG01000019.1"/>
</dbReference>
<dbReference type="PATRIC" id="fig|36861.3.peg.915"/>
<keyword evidence="3" id="KW-1185">Reference proteome</keyword>
<organism evidence="2 3">
    <name type="scientific">Thiobacillus denitrificans</name>
    <dbReference type="NCBI Taxonomy" id="36861"/>
    <lineage>
        <taxon>Bacteria</taxon>
        <taxon>Pseudomonadati</taxon>
        <taxon>Pseudomonadota</taxon>
        <taxon>Betaproteobacteria</taxon>
        <taxon>Nitrosomonadales</taxon>
        <taxon>Thiobacillaceae</taxon>
        <taxon>Thiobacillus</taxon>
    </lineage>
</organism>
<feature type="signal peptide" evidence="1">
    <location>
        <begin position="1"/>
        <end position="18"/>
    </location>
</feature>
<comment type="caution">
    <text evidence="2">The sequence shown here is derived from an EMBL/GenBank/DDBJ whole genome shotgun (WGS) entry which is preliminary data.</text>
</comment>
<evidence type="ECO:0000256" key="1">
    <source>
        <dbReference type="SAM" id="SignalP"/>
    </source>
</evidence>
<evidence type="ECO:0000313" key="3">
    <source>
        <dbReference type="Proteomes" id="UP000064243"/>
    </source>
</evidence>
<feature type="chain" id="PRO_5007125705" description="Lipoprotein" evidence="1">
    <location>
        <begin position="19"/>
        <end position="183"/>
    </location>
</feature>
<dbReference type="EMBL" id="LDUG01000019">
    <property type="protein sequence ID" value="KVW96727.1"/>
    <property type="molecule type" value="Genomic_DNA"/>
</dbReference>
<proteinExistence type="predicted"/>
<sequence length="183" mass="19942">MKAIVIGLVLLLGGCAGLGSSDPASPYYVYSSGWTAQLNRPLTIEPGAATVRLQYGRIVPRNGVQEHDPFCVVELNTVSAKPQTLQPGRFDVLRVTRSVSHIAAAPSLFVGVAIGGDFGGPTFLYYMTEFRLRDAAQPDLRGMTCVWDQMAPGNRALMRHLTLDEIQSALGDWMRLIPPEAQR</sequence>
<protein>
    <recommendedName>
        <fullName evidence="4">Lipoprotein</fullName>
    </recommendedName>
</protein>
<gene>
    <name evidence="2" type="ORF">ABW22_07195</name>
</gene>
<name>A0A106BQF7_THIDE</name>
<reference evidence="2 3" key="1">
    <citation type="journal article" date="2015" name="Appl. Environ. Microbiol.">
        <title>Aerobic and Anaerobic Thiosulfate Oxidation by a Cold-Adapted, Subglacial Chemoautotroph.</title>
        <authorList>
            <person name="Harrold Z.R."/>
            <person name="Skidmore M.L."/>
            <person name="Hamilton T.L."/>
            <person name="Desch L."/>
            <person name="Amada K."/>
            <person name="van Gelder W."/>
            <person name="Glover K."/>
            <person name="Roden E.E."/>
            <person name="Boyd E.S."/>
        </authorList>
    </citation>
    <scope>NUCLEOTIDE SEQUENCE [LARGE SCALE GENOMIC DNA]</scope>
    <source>
        <strain evidence="2 3">RG</strain>
    </source>
</reference>
<keyword evidence="1" id="KW-0732">Signal</keyword>
<dbReference type="OrthoDB" id="8562450at2"/>
<evidence type="ECO:0008006" key="4">
    <source>
        <dbReference type="Google" id="ProtNLM"/>
    </source>
</evidence>
<evidence type="ECO:0000313" key="2">
    <source>
        <dbReference type="EMBL" id="KVW96727.1"/>
    </source>
</evidence>